<protein>
    <recommendedName>
        <fullName evidence="9">N-acetylmuramoyl-L-alanine amidase AmiC</fullName>
        <ecNumber evidence="4">3.5.1.28</ecNumber>
    </recommendedName>
</protein>
<dbReference type="Pfam" id="PF11741">
    <property type="entry name" value="AMIN"/>
    <property type="match status" value="1"/>
</dbReference>
<dbReference type="InterPro" id="IPR002508">
    <property type="entry name" value="MurNAc-LAA_cat"/>
</dbReference>
<evidence type="ECO:0000256" key="3">
    <source>
        <dbReference type="ARBA" id="ARBA00010860"/>
    </source>
</evidence>
<dbReference type="SUPFAM" id="SSF53187">
    <property type="entry name" value="Zn-dependent exopeptidases"/>
    <property type="match status" value="1"/>
</dbReference>
<dbReference type="CDD" id="cd02696">
    <property type="entry name" value="MurNAc-LAA"/>
    <property type="match status" value="1"/>
</dbReference>
<organism evidence="12 13">
    <name type="scientific">Rivihabitans pingtungensis</name>
    <dbReference type="NCBI Taxonomy" id="1054498"/>
    <lineage>
        <taxon>Bacteria</taxon>
        <taxon>Pseudomonadati</taxon>
        <taxon>Pseudomonadota</taxon>
        <taxon>Betaproteobacteria</taxon>
        <taxon>Neisseriales</taxon>
        <taxon>Aquaspirillaceae</taxon>
        <taxon>Rivihabitans</taxon>
    </lineage>
</organism>
<evidence type="ECO:0000256" key="8">
    <source>
        <dbReference type="ARBA" id="ARBA00023316"/>
    </source>
</evidence>
<sequence length="468" mass="51237">MSVDFDHTRRRLIGAATFTALLSLTRVGHAAGARQIVAVRVWPSSTYTRITLESPEPLRFKHFTMKDPERLVVDIDGVQLNSALKSLDGKVGDDDPYIKTARAGQFNPTTVRVVLDLKTKIEPQVFLLPPVAEYKHRLVIDLYPSASNDPLLALFNDYNQGKLDDKPAKKPEKTDKHADAQDKDKDSKADKHDKADKADKSEKPEKADKNAARDSSKDSADDSAGKSSGKKSSRNGRPITIVLDPGHGGEDPGAIGPSGAKEKVVVLQIAKKLKRRIEAQSNMRVFLTRDEDVFIPLGVRVAKARKVNADLFISIHADAFINSSARGSSVFALSEKGATSTAARYLAKTQNEADLIGGVKFNVKDKYLAHTLFDLTQTATIADSLKIGKQMLRQLGEINRLHRNEVEQAGFAVLKAPDIPSVLVETAFISNPAEEAKLTNSSHQDKIADALFDGIRQYFAKNPALARV</sequence>
<proteinExistence type="inferred from homology"/>
<evidence type="ECO:0000256" key="2">
    <source>
        <dbReference type="ARBA" id="ARBA00004418"/>
    </source>
</evidence>
<evidence type="ECO:0000256" key="10">
    <source>
        <dbReference type="SAM" id="MobiDB-lite"/>
    </source>
</evidence>
<comment type="catalytic activity">
    <reaction evidence="1">
        <text>Hydrolyzes the link between N-acetylmuramoyl residues and L-amino acid residues in certain cell-wall glycopeptides.</text>
        <dbReference type="EC" id="3.5.1.28"/>
    </reaction>
</comment>
<evidence type="ECO:0000256" key="5">
    <source>
        <dbReference type="ARBA" id="ARBA00022729"/>
    </source>
</evidence>
<dbReference type="AlphaFoldDB" id="A0A318L679"/>
<dbReference type="GO" id="GO:0030288">
    <property type="term" value="C:outer membrane-bounded periplasmic space"/>
    <property type="evidence" value="ECO:0007669"/>
    <property type="project" value="TreeGrafter"/>
</dbReference>
<evidence type="ECO:0000313" key="12">
    <source>
        <dbReference type="EMBL" id="PXX77197.1"/>
    </source>
</evidence>
<comment type="subcellular location">
    <subcellularLocation>
        <location evidence="2">Periplasm</location>
    </subcellularLocation>
</comment>
<dbReference type="RefSeq" id="WP_110391427.1">
    <property type="nucleotide sequence ID" value="NZ_QJKI01000018.1"/>
</dbReference>
<name>A0A318L679_9NEIS</name>
<keyword evidence="8" id="KW-0961">Cell wall biogenesis/degradation</keyword>
<evidence type="ECO:0000313" key="13">
    <source>
        <dbReference type="Proteomes" id="UP000247555"/>
    </source>
</evidence>
<dbReference type="GO" id="GO:0071555">
    <property type="term" value="P:cell wall organization"/>
    <property type="evidence" value="ECO:0007669"/>
    <property type="project" value="UniProtKB-KW"/>
</dbReference>
<comment type="similarity">
    <text evidence="3">Belongs to the N-acetylmuramoyl-L-alanine amidase 3 family.</text>
</comment>
<keyword evidence="5" id="KW-0732">Signal</keyword>
<dbReference type="Gene3D" id="2.60.40.3500">
    <property type="match status" value="1"/>
</dbReference>
<evidence type="ECO:0000256" key="9">
    <source>
        <dbReference type="ARBA" id="ARBA00074581"/>
    </source>
</evidence>
<dbReference type="EMBL" id="QJKI01000018">
    <property type="protein sequence ID" value="PXX77197.1"/>
    <property type="molecule type" value="Genomic_DNA"/>
</dbReference>
<dbReference type="SMART" id="SM00646">
    <property type="entry name" value="Ami_3"/>
    <property type="match status" value="1"/>
</dbReference>
<comment type="caution">
    <text evidence="12">The sequence shown here is derived from an EMBL/GenBank/DDBJ whole genome shotgun (WGS) entry which is preliminary data.</text>
</comment>
<feature type="domain" description="MurNAc-LAA" evidence="11">
    <location>
        <begin position="301"/>
        <end position="456"/>
    </location>
</feature>
<keyword evidence="7" id="KW-0378">Hydrolase</keyword>
<evidence type="ECO:0000256" key="6">
    <source>
        <dbReference type="ARBA" id="ARBA00022764"/>
    </source>
</evidence>
<evidence type="ECO:0000256" key="4">
    <source>
        <dbReference type="ARBA" id="ARBA00011901"/>
    </source>
</evidence>
<dbReference type="FunFam" id="3.40.630.40:FF:000001">
    <property type="entry name" value="N-acetylmuramoyl-L-alanine amidase"/>
    <property type="match status" value="1"/>
</dbReference>
<evidence type="ECO:0000256" key="1">
    <source>
        <dbReference type="ARBA" id="ARBA00001561"/>
    </source>
</evidence>
<dbReference type="PANTHER" id="PTHR30404">
    <property type="entry name" value="N-ACETYLMURAMOYL-L-ALANINE AMIDASE"/>
    <property type="match status" value="1"/>
</dbReference>
<reference evidence="12 13" key="1">
    <citation type="submission" date="2018-05" db="EMBL/GenBank/DDBJ databases">
        <title>Genomic Encyclopedia of Type Strains, Phase IV (KMG-IV): sequencing the most valuable type-strain genomes for metagenomic binning, comparative biology and taxonomic classification.</title>
        <authorList>
            <person name="Goeker M."/>
        </authorList>
    </citation>
    <scope>NUCLEOTIDE SEQUENCE [LARGE SCALE GENOMIC DNA]</scope>
    <source>
        <strain evidence="12 13">DSM 29661</strain>
    </source>
</reference>
<evidence type="ECO:0000256" key="7">
    <source>
        <dbReference type="ARBA" id="ARBA00022801"/>
    </source>
</evidence>
<gene>
    <name evidence="12" type="ORF">DFR34_1186</name>
</gene>
<accession>A0A318L679</accession>
<dbReference type="Proteomes" id="UP000247555">
    <property type="component" value="Unassembled WGS sequence"/>
</dbReference>
<dbReference type="InterPro" id="IPR021731">
    <property type="entry name" value="AMIN_dom"/>
</dbReference>
<dbReference type="GO" id="GO:0009253">
    <property type="term" value="P:peptidoglycan catabolic process"/>
    <property type="evidence" value="ECO:0007669"/>
    <property type="project" value="InterPro"/>
</dbReference>
<dbReference type="GO" id="GO:0008745">
    <property type="term" value="F:N-acetylmuramoyl-L-alanine amidase activity"/>
    <property type="evidence" value="ECO:0007669"/>
    <property type="project" value="UniProtKB-EC"/>
</dbReference>
<keyword evidence="13" id="KW-1185">Reference proteome</keyword>
<dbReference type="Pfam" id="PF01520">
    <property type="entry name" value="Amidase_3"/>
    <property type="match status" value="1"/>
</dbReference>
<dbReference type="OrthoDB" id="9806267at2"/>
<feature type="compositionally biased region" description="Basic and acidic residues" evidence="10">
    <location>
        <begin position="162"/>
        <end position="224"/>
    </location>
</feature>
<dbReference type="InterPro" id="IPR050695">
    <property type="entry name" value="N-acetylmuramoyl_amidase_3"/>
</dbReference>
<dbReference type="Gene3D" id="3.40.630.40">
    <property type="entry name" value="Zn-dependent exopeptidases"/>
    <property type="match status" value="1"/>
</dbReference>
<feature type="region of interest" description="Disordered" evidence="10">
    <location>
        <begin position="162"/>
        <end position="258"/>
    </location>
</feature>
<dbReference type="EC" id="3.5.1.28" evidence="4"/>
<keyword evidence="6" id="KW-0574">Periplasm</keyword>
<dbReference type="PANTHER" id="PTHR30404:SF0">
    <property type="entry name" value="N-ACETYLMURAMOYL-L-ALANINE AMIDASE AMIC"/>
    <property type="match status" value="1"/>
</dbReference>
<evidence type="ECO:0000259" key="11">
    <source>
        <dbReference type="SMART" id="SM00646"/>
    </source>
</evidence>